<dbReference type="Pfam" id="PF06972">
    <property type="entry name" value="GIP1_N"/>
    <property type="match status" value="1"/>
</dbReference>
<dbReference type="EMBL" id="BAABME010015868">
    <property type="protein sequence ID" value="GAA0143369.1"/>
    <property type="molecule type" value="Genomic_DNA"/>
</dbReference>
<feature type="region of interest" description="Disordered" evidence="1">
    <location>
        <begin position="432"/>
        <end position="452"/>
    </location>
</feature>
<dbReference type="SUPFAM" id="SSF46934">
    <property type="entry name" value="UBA-like"/>
    <property type="match status" value="1"/>
</dbReference>
<feature type="compositionally biased region" description="Basic and acidic residues" evidence="1">
    <location>
        <begin position="61"/>
        <end position="81"/>
    </location>
</feature>
<comment type="caution">
    <text evidence="3">The sequence shown here is derived from an EMBL/GenBank/DDBJ whole genome shotgun (WGS) entry which is preliminary data.</text>
</comment>
<feature type="region of interest" description="Disordered" evidence="1">
    <location>
        <begin position="61"/>
        <end position="127"/>
    </location>
</feature>
<gene>
    <name evidence="3" type="ORF">LIER_35731</name>
</gene>
<dbReference type="Proteomes" id="UP001454036">
    <property type="component" value="Unassembled WGS sequence"/>
</dbReference>
<keyword evidence="4" id="KW-1185">Reference proteome</keyword>
<organism evidence="3 4">
    <name type="scientific">Lithospermum erythrorhizon</name>
    <name type="common">Purple gromwell</name>
    <name type="synonym">Lithospermum officinale var. erythrorhizon</name>
    <dbReference type="NCBI Taxonomy" id="34254"/>
    <lineage>
        <taxon>Eukaryota</taxon>
        <taxon>Viridiplantae</taxon>
        <taxon>Streptophyta</taxon>
        <taxon>Embryophyta</taxon>
        <taxon>Tracheophyta</taxon>
        <taxon>Spermatophyta</taxon>
        <taxon>Magnoliopsida</taxon>
        <taxon>eudicotyledons</taxon>
        <taxon>Gunneridae</taxon>
        <taxon>Pentapetalae</taxon>
        <taxon>asterids</taxon>
        <taxon>lamiids</taxon>
        <taxon>Boraginales</taxon>
        <taxon>Boraginaceae</taxon>
        <taxon>Boraginoideae</taxon>
        <taxon>Lithospermeae</taxon>
        <taxon>Lithospermum</taxon>
    </lineage>
</organism>
<feature type="region of interest" description="Disordered" evidence="1">
    <location>
        <begin position="199"/>
        <end position="269"/>
    </location>
</feature>
<dbReference type="PANTHER" id="PTHR46445:SF3">
    <property type="entry name" value="RNA POLYMERASE II DEGRADATION FACTOR-LIKE PROTEIN (DUF1296)-RELATED"/>
    <property type="match status" value="1"/>
</dbReference>
<dbReference type="InterPro" id="IPR009060">
    <property type="entry name" value="UBA-like_sf"/>
</dbReference>
<evidence type="ECO:0000313" key="3">
    <source>
        <dbReference type="EMBL" id="GAA0143369.1"/>
    </source>
</evidence>
<sequence>MVGANNGGLGLKEVPLGSRKMVMSLKEIVNCPEAEIYAALKDCNMDPNEAVNRLLSQDTFREVKSKREKKKEIKDTTEGRSRGSFGTSSRGGRSGTSRYGLGGSTQFSSSDPAVSYGKPVHKKDNGSLNHAASLSLAHGSGNTYGQPPTASGSALAANKASVVNIGDGILPVLQPSSCYQSAWGAHPGQMSLADIVKRGKPQNKSSGAPNASHHHGRLTSNTSPEVNPSPVDWTSRPVSVEEEWPSIEPTSVPAVPPISGPASEPKLDDASGLQYSLISGHEEDDDTRAVNHDTAENVIANHVGSISISGGNVQEDNSDGTSLFDNDMYQNRDSYQSHNLDHNSLAVQEPGVSVLSMTAELQQFSIQDDRGSLPEDNCPSVVIPEHLQVQTADFSHLSFGIFKVGASQSAPLASIPAQTNVMEANSEADARYGHPFENSQQPNAASNQNQSGPHVQNIAAFSNVMAYTNSLPSTLSAASINSGREIDLPYFPFPMNQTMPSKYANSASSLGGSAMSMPEELIQYFANSICSRIIQYFLFIALHAEGSRSDLFPLGLLAKLIEKLILQNISLCLLCVTVGYSSAQPTQQSLSGTNVAPGPGVPQQLAMHPYSQHTLPLGPFTNMIVASGYGAVGSTTALPGNFHMNQPAGAAPSGTTIGYYDVMSSRYKD</sequence>
<dbReference type="PANTHER" id="PTHR46445">
    <property type="entry name" value="RNA POLYMERASE II DEGRADATION FACTOR-LIKE PROTEIN (DUF1296)"/>
    <property type="match status" value="1"/>
</dbReference>
<feature type="domain" description="GBF-interacting protein 1 N-terminal" evidence="2">
    <location>
        <begin position="14"/>
        <end position="72"/>
    </location>
</feature>
<feature type="compositionally biased region" description="Low complexity" evidence="1">
    <location>
        <begin position="82"/>
        <end position="99"/>
    </location>
</feature>
<accession>A0AAV3NVD0</accession>
<evidence type="ECO:0000256" key="1">
    <source>
        <dbReference type="SAM" id="MobiDB-lite"/>
    </source>
</evidence>
<dbReference type="AlphaFoldDB" id="A0AAV3NVD0"/>
<feature type="compositionally biased region" description="Low complexity" evidence="1">
    <location>
        <begin position="438"/>
        <end position="451"/>
    </location>
</feature>
<protein>
    <recommendedName>
        <fullName evidence="2">GBF-interacting protein 1 N-terminal domain-containing protein</fullName>
    </recommendedName>
</protein>
<evidence type="ECO:0000313" key="4">
    <source>
        <dbReference type="Proteomes" id="UP001454036"/>
    </source>
</evidence>
<proteinExistence type="predicted"/>
<name>A0AAV3NVD0_LITER</name>
<reference evidence="3 4" key="1">
    <citation type="submission" date="2024-01" db="EMBL/GenBank/DDBJ databases">
        <title>The complete chloroplast genome sequence of Lithospermum erythrorhizon: insights into the phylogenetic relationship among Boraginaceae species and the maternal lineages of purple gromwells.</title>
        <authorList>
            <person name="Okada T."/>
            <person name="Watanabe K."/>
        </authorList>
    </citation>
    <scope>NUCLEOTIDE SEQUENCE [LARGE SCALE GENOMIC DNA]</scope>
</reference>
<dbReference type="InterPro" id="IPR009719">
    <property type="entry name" value="GIP1_N"/>
</dbReference>
<dbReference type="Gene3D" id="1.10.8.10">
    <property type="entry name" value="DNA helicase RuvA subunit, C-terminal domain"/>
    <property type="match status" value="1"/>
</dbReference>
<evidence type="ECO:0000259" key="2">
    <source>
        <dbReference type="Pfam" id="PF06972"/>
    </source>
</evidence>